<dbReference type="GO" id="GO:0004803">
    <property type="term" value="F:transposase activity"/>
    <property type="evidence" value="ECO:0007669"/>
    <property type="project" value="InterPro"/>
</dbReference>
<organism evidence="3 4">
    <name type="scientific">Paractinoplanes atraurantiacus</name>
    <dbReference type="NCBI Taxonomy" id="1036182"/>
    <lineage>
        <taxon>Bacteria</taxon>
        <taxon>Bacillati</taxon>
        <taxon>Actinomycetota</taxon>
        <taxon>Actinomycetes</taxon>
        <taxon>Micromonosporales</taxon>
        <taxon>Micromonosporaceae</taxon>
        <taxon>Paractinoplanes</taxon>
    </lineage>
</organism>
<protein>
    <submittedName>
        <fullName evidence="3">Transposase</fullName>
    </submittedName>
</protein>
<name>A0A285KFT3_9ACTN</name>
<dbReference type="InterPro" id="IPR002559">
    <property type="entry name" value="Transposase_11"/>
</dbReference>
<dbReference type="PANTHER" id="PTHR30007">
    <property type="entry name" value="PHP DOMAIN PROTEIN"/>
    <property type="match status" value="1"/>
</dbReference>
<dbReference type="GO" id="GO:0006313">
    <property type="term" value="P:DNA transposition"/>
    <property type="evidence" value="ECO:0007669"/>
    <property type="project" value="InterPro"/>
</dbReference>
<dbReference type="Pfam" id="PF01609">
    <property type="entry name" value="DDE_Tnp_1"/>
    <property type="match status" value="1"/>
</dbReference>
<keyword evidence="4" id="KW-1185">Reference proteome</keyword>
<dbReference type="PANTHER" id="PTHR30007:SF1">
    <property type="entry name" value="BLR1914 PROTEIN"/>
    <property type="match status" value="1"/>
</dbReference>
<evidence type="ECO:0000313" key="4">
    <source>
        <dbReference type="Proteomes" id="UP000219612"/>
    </source>
</evidence>
<accession>A0A285KFT3</accession>
<reference evidence="3 4" key="1">
    <citation type="submission" date="2017-09" db="EMBL/GenBank/DDBJ databases">
        <authorList>
            <person name="Ehlers B."/>
            <person name="Leendertz F.H."/>
        </authorList>
    </citation>
    <scope>NUCLEOTIDE SEQUENCE [LARGE SCALE GENOMIC DNA]</scope>
    <source>
        <strain evidence="3 4">CGMCC 4.6857</strain>
    </source>
</reference>
<evidence type="ECO:0000259" key="2">
    <source>
        <dbReference type="Pfam" id="PF01609"/>
    </source>
</evidence>
<dbReference type="Proteomes" id="UP000219612">
    <property type="component" value="Unassembled WGS sequence"/>
</dbReference>
<proteinExistence type="predicted"/>
<dbReference type="AlphaFoldDB" id="A0A285KFT3"/>
<feature type="domain" description="Transposase IS4-like" evidence="2">
    <location>
        <begin position="2"/>
        <end position="129"/>
    </location>
</feature>
<dbReference type="EMBL" id="OBDY01000040">
    <property type="protein sequence ID" value="SNY71448.1"/>
    <property type="molecule type" value="Genomic_DNA"/>
</dbReference>
<evidence type="ECO:0000256" key="1">
    <source>
        <dbReference type="SAM" id="MobiDB-lite"/>
    </source>
</evidence>
<gene>
    <name evidence="3" type="ORF">SAMN05421748_14031</name>
</gene>
<evidence type="ECO:0000313" key="3">
    <source>
        <dbReference type="EMBL" id="SNY71448.1"/>
    </source>
</evidence>
<sequence length="142" mass="15685">MAAVVTAGQRGDSPQFINVLAKLRVARTGAGRPRVRPDIVLADKAYTSKANRAHLRSRGITACIPSKSDQDAHRKAKGSKGGRPPAFDPEIYRLRHAVECGINQLKQHRAMATRYDKLAVRYEATLTIAAINQWLRALRNTT</sequence>
<dbReference type="GO" id="GO:0003677">
    <property type="term" value="F:DNA binding"/>
    <property type="evidence" value="ECO:0007669"/>
    <property type="project" value="InterPro"/>
</dbReference>
<feature type="region of interest" description="Disordered" evidence="1">
    <location>
        <begin position="61"/>
        <end position="88"/>
    </location>
</feature>